<evidence type="ECO:0000313" key="3">
    <source>
        <dbReference type="EMBL" id="HBK52402.1"/>
    </source>
</evidence>
<feature type="compositionally biased region" description="Low complexity" evidence="1">
    <location>
        <begin position="27"/>
        <end position="51"/>
    </location>
</feature>
<feature type="non-terminal residue" evidence="3">
    <location>
        <position position="131"/>
    </location>
</feature>
<comment type="caution">
    <text evidence="3">The sequence shown here is derived from an EMBL/GenBank/DDBJ whole genome shotgun (WGS) entry which is preliminary data.</text>
</comment>
<dbReference type="Proteomes" id="UP000263273">
    <property type="component" value="Unassembled WGS sequence"/>
</dbReference>
<accession>A0A354YVY3</accession>
<proteinExistence type="predicted"/>
<evidence type="ECO:0000256" key="2">
    <source>
        <dbReference type="SAM" id="SignalP"/>
    </source>
</evidence>
<sequence length="131" mass="13890">MKKNLSLTLCLLALFLLTAVIAGCGPAKESSAPADKEASAPSSDKSSGSEPVLKDLLGKGKAVNEMSFDCETQVGEQKMLVKTWIKGKKVRSEMESPEAGGKIINIIDSAAGVVYVYQPEQKVATKMDISL</sequence>
<dbReference type="PROSITE" id="PS51257">
    <property type="entry name" value="PROKAR_LIPOPROTEIN"/>
    <property type="match status" value="1"/>
</dbReference>
<dbReference type="AlphaFoldDB" id="A0A354YVY3"/>
<organism evidence="3 4">
    <name type="scientific">Syntrophomonas wolfei</name>
    <dbReference type="NCBI Taxonomy" id="863"/>
    <lineage>
        <taxon>Bacteria</taxon>
        <taxon>Bacillati</taxon>
        <taxon>Bacillota</taxon>
        <taxon>Clostridia</taxon>
        <taxon>Eubacteriales</taxon>
        <taxon>Syntrophomonadaceae</taxon>
        <taxon>Syntrophomonas</taxon>
    </lineage>
</organism>
<reference evidence="3 4" key="1">
    <citation type="journal article" date="2018" name="Nat. Biotechnol.">
        <title>A standardized bacterial taxonomy based on genome phylogeny substantially revises the tree of life.</title>
        <authorList>
            <person name="Parks D.H."/>
            <person name="Chuvochina M."/>
            <person name="Waite D.W."/>
            <person name="Rinke C."/>
            <person name="Skarshewski A."/>
            <person name="Chaumeil P.A."/>
            <person name="Hugenholtz P."/>
        </authorList>
    </citation>
    <scope>NUCLEOTIDE SEQUENCE [LARGE SCALE GENOMIC DNA]</scope>
    <source>
        <strain evidence="3">UBA10948</strain>
    </source>
</reference>
<protein>
    <recommendedName>
        <fullName evidence="5">Lipoprotein</fullName>
    </recommendedName>
</protein>
<name>A0A354YVY3_9FIRM</name>
<dbReference type="EMBL" id="DNZF01000013">
    <property type="protein sequence ID" value="HBK52402.1"/>
    <property type="molecule type" value="Genomic_DNA"/>
</dbReference>
<feature type="chain" id="PRO_5039158730" description="Lipoprotein" evidence="2">
    <location>
        <begin position="23"/>
        <end position="131"/>
    </location>
</feature>
<evidence type="ECO:0008006" key="5">
    <source>
        <dbReference type="Google" id="ProtNLM"/>
    </source>
</evidence>
<evidence type="ECO:0000313" key="4">
    <source>
        <dbReference type="Proteomes" id="UP000263273"/>
    </source>
</evidence>
<evidence type="ECO:0000256" key="1">
    <source>
        <dbReference type="SAM" id="MobiDB-lite"/>
    </source>
</evidence>
<gene>
    <name evidence="3" type="ORF">DDZ44_00495</name>
</gene>
<keyword evidence="2" id="KW-0732">Signal</keyword>
<dbReference type="STRING" id="378794.GCA_001570625_01879"/>
<feature type="signal peptide" evidence="2">
    <location>
        <begin position="1"/>
        <end position="22"/>
    </location>
</feature>
<feature type="region of interest" description="Disordered" evidence="1">
    <location>
        <begin position="27"/>
        <end position="53"/>
    </location>
</feature>